<evidence type="ECO:0000313" key="1">
    <source>
        <dbReference type="EMBL" id="MPN18535.1"/>
    </source>
</evidence>
<dbReference type="EMBL" id="VSSQ01065887">
    <property type="protein sequence ID" value="MPN18535.1"/>
    <property type="molecule type" value="Genomic_DNA"/>
</dbReference>
<sequence length="107" mass="11622">MLVLAHANALGIDLDQLGQRILQAAGNRCRTTQAHVDIRHFLRRKLAGRIDRSPGLAHHHLVNLLVGLGGDLDQIRRQLVGFAAGCAVADGNQIDIVLFHQTGEHGQ</sequence>
<dbReference type="AlphaFoldDB" id="A0A645FVQ3"/>
<name>A0A645FVQ3_9ZZZZ</name>
<accession>A0A645FVQ3</accession>
<comment type="caution">
    <text evidence="1">The sequence shown here is derived from an EMBL/GenBank/DDBJ whole genome shotgun (WGS) entry which is preliminary data.</text>
</comment>
<proteinExistence type="predicted"/>
<organism evidence="1">
    <name type="scientific">bioreactor metagenome</name>
    <dbReference type="NCBI Taxonomy" id="1076179"/>
    <lineage>
        <taxon>unclassified sequences</taxon>
        <taxon>metagenomes</taxon>
        <taxon>ecological metagenomes</taxon>
    </lineage>
</organism>
<protein>
    <submittedName>
        <fullName evidence="1">Uncharacterized protein</fullName>
    </submittedName>
</protein>
<reference evidence="1" key="1">
    <citation type="submission" date="2019-08" db="EMBL/GenBank/DDBJ databases">
        <authorList>
            <person name="Kucharzyk K."/>
            <person name="Murdoch R.W."/>
            <person name="Higgins S."/>
            <person name="Loffler F."/>
        </authorList>
    </citation>
    <scope>NUCLEOTIDE SEQUENCE</scope>
</reference>
<gene>
    <name evidence="1" type="ORF">SDC9_165895</name>
</gene>